<dbReference type="AlphaFoldDB" id="A0A8X7N3G8"/>
<dbReference type="GO" id="GO:0005634">
    <property type="term" value="C:nucleus"/>
    <property type="evidence" value="ECO:0007669"/>
    <property type="project" value="TreeGrafter"/>
</dbReference>
<dbReference type="GO" id="GO:0004525">
    <property type="term" value="F:ribonuclease III activity"/>
    <property type="evidence" value="ECO:0007669"/>
    <property type="project" value="InterPro"/>
</dbReference>
<gene>
    <name evidence="3" type="ORF">A4X09_0g6614</name>
</gene>
<evidence type="ECO:0000313" key="4">
    <source>
        <dbReference type="Proteomes" id="UP000078113"/>
    </source>
</evidence>
<sequence length="133" mass="14671">MMDISRVQMVRNQTLAQHSANRRLGDFLLSQSFNSRTWVPKTLGVSPETSVSQKTLADLAEATMGAGLMAGGINGALHIARCLGITPPAVQSVEEMGKLYRQQTDAIVLSAQLDQRMPRHVRSKLEDFLEYTL</sequence>
<dbReference type="GO" id="GO:0005737">
    <property type="term" value="C:cytoplasm"/>
    <property type="evidence" value="ECO:0007669"/>
    <property type="project" value="TreeGrafter"/>
</dbReference>
<feature type="domain" description="RNase III" evidence="2">
    <location>
        <begin position="1"/>
        <end position="72"/>
    </location>
</feature>
<keyword evidence="4" id="KW-1185">Reference proteome</keyword>
<dbReference type="PROSITE" id="PS50142">
    <property type="entry name" value="RNASE_3_2"/>
    <property type="match status" value="1"/>
</dbReference>
<dbReference type="GO" id="GO:0003723">
    <property type="term" value="F:RNA binding"/>
    <property type="evidence" value="ECO:0007669"/>
    <property type="project" value="TreeGrafter"/>
</dbReference>
<comment type="caution">
    <text evidence="3">The sequence shown here is derived from an EMBL/GenBank/DDBJ whole genome shotgun (WGS) entry which is preliminary data.</text>
</comment>
<dbReference type="Gene3D" id="1.10.1520.10">
    <property type="entry name" value="Ribonuclease III domain"/>
    <property type="match status" value="1"/>
</dbReference>
<dbReference type="EMBL" id="LWDG02000445">
    <property type="protein sequence ID" value="KAE8265526.1"/>
    <property type="molecule type" value="Genomic_DNA"/>
</dbReference>
<dbReference type="Pfam" id="PF00636">
    <property type="entry name" value="Ribonuclease_3"/>
    <property type="match status" value="1"/>
</dbReference>
<name>A0A8X7N3G8_9BASI</name>
<evidence type="ECO:0000256" key="1">
    <source>
        <dbReference type="ARBA" id="ARBA00022801"/>
    </source>
</evidence>
<dbReference type="InterPro" id="IPR036389">
    <property type="entry name" value="RNase_III_sf"/>
</dbReference>
<keyword evidence="1" id="KW-0378">Hydrolase</keyword>
<dbReference type="InterPro" id="IPR000999">
    <property type="entry name" value="RNase_III_dom"/>
</dbReference>
<dbReference type="PANTHER" id="PTHR14950">
    <property type="entry name" value="DICER-RELATED"/>
    <property type="match status" value="1"/>
</dbReference>
<evidence type="ECO:0000313" key="3">
    <source>
        <dbReference type="EMBL" id="KAE8265526.1"/>
    </source>
</evidence>
<dbReference type="PANTHER" id="PTHR14950:SF37">
    <property type="entry name" value="ENDORIBONUCLEASE DICER"/>
    <property type="match status" value="1"/>
</dbReference>
<dbReference type="Proteomes" id="UP000078113">
    <property type="component" value="Unassembled WGS sequence"/>
</dbReference>
<dbReference type="GO" id="GO:0030422">
    <property type="term" value="P:siRNA processing"/>
    <property type="evidence" value="ECO:0007669"/>
    <property type="project" value="TreeGrafter"/>
</dbReference>
<evidence type="ECO:0000259" key="2">
    <source>
        <dbReference type="PROSITE" id="PS50142"/>
    </source>
</evidence>
<reference evidence="3" key="2">
    <citation type="journal article" date="2019" name="IMA Fungus">
        <title>Genome sequencing and comparison of five Tilletia species to identify candidate genes for the detection of regulated species infecting wheat.</title>
        <authorList>
            <person name="Nguyen H.D.T."/>
            <person name="Sultana T."/>
            <person name="Kesanakurti P."/>
            <person name="Hambleton S."/>
        </authorList>
    </citation>
    <scope>NUCLEOTIDE SEQUENCE</scope>
    <source>
        <strain evidence="3">DAOMC 236422</strain>
    </source>
</reference>
<reference evidence="3" key="1">
    <citation type="submission" date="2016-04" db="EMBL/GenBank/DDBJ databases">
        <authorList>
            <person name="Nguyen H.D."/>
            <person name="Samba Siva P."/>
            <person name="Cullis J."/>
            <person name="Levesque C.A."/>
            <person name="Hambleton S."/>
        </authorList>
    </citation>
    <scope>NUCLEOTIDE SEQUENCE</scope>
    <source>
        <strain evidence="3">DAOMC 236422</strain>
    </source>
</reference>
<proteinExistence type="predicted"/>
<accession>A0A8X7N3G8</accession>
<protein>
    <recommendedName>
        <fullName evidence="2">RNase III domain-containing protein</fullName>
    </recommendedName>
</protein>
<organism evidence="3 4">
    <name type="scientific">Tilletia walkeri</name>
    <dbReference type="NCBI Taxonomy" id="117179"/>
    <lineage>
        <taxon>Eukaryota</taxon>
        <taxon>Fungi</taxon>
        <taxon>Dikarya</taxon>
        <taxon>Basidiomycota</taxon>
        <taxon>Ustilaginomycotina</taxon>
        <taxon>Exobasidiomycetes</taxon>
        <taxon>Tilletiales</taxon>
        <taxon>Tilletiaceae</taxon>
        <taxon>Tilletia</taxon>
    </lineage>
</organism>
<dbReference type="SUPFAM" id="SSF69065">
    <property type="entry name" value="RNase III domain-like"/>
    <property type="match status" value="1"/>
</dbReference>